<sequence length="99" mass="10957">MSTLAETNLTIKRTFRRAYVPQTALAQSIEFADDLMQVSLTDGRIISVPVIWFPLLHEATPEQRTRYEIGGGGVSLHWPEIDEDLSVASLLAGGDWQSA</sequence>
<gene>
    <name evidence="1" type="ORF">CFX0092_B0025</name>
</gene>
<dbReference type="RefSeq" id="WP_095044958.1">
    <property type="nucleotide sequence ID" value="NZ_LN890656.1"/>
</dbReference>
<evidence type="ECO:0000313" key="1">
    <source>
        <dbReference type="EMBL" id="CUS05559.1"/>
    </source>
</evidence>
<evidence type="ECO:0008006" key="3">
    <source>
        <dbReference type="Google" id="ProtNLM"/>
    </source>
</evidence>
<dbReference type="KEGG" id="pbf:CFX0092_B0025"/>
<dbReference type="OrthoDB" id="337884at2"/>
<name>A0A160T7E7_9CHLR</name>
<dbReference type="EMBL" id="LN890656">
    <property type="protein sequence ID" value="CUS05559.1"/>
    <property type="molecule type" value="Genomic_DNA"/>
</dbReference>
<dbReference type="Proteomes" id="UP000215027">
    <property type="component" value="Chromosome II"/>
</dbReference>
<protein>
    <recommendedName>
        <fullName evidence="3">DUF2442 domain-containing protein</fullName>
    </recommendedName>
</protein>
<proteinExistence type="predicted"/>
<reference evidence="1" key="1">
    <citation type="submission" date="2016-01" db="EMBL/GenBank/DDBJ databases">
        <authorList>
            <person name="Mcilroy J.S."/>
            <person name="Karst M S."/>
            <person name="Albertsen M."/>
        </authorList>
    </citation>
    <scope>NUCLEOTIDE SEQUENCE</scope>
    <source>
        <strain evidence="1">Cfx-K</strain>
    </source>
</reference>
<evidence type="ECO:0000313" key="2">
    <source>
        <dbReference type="Proteomes" id="UP000215027"/>
    </source>
</evidence>
<dbReference type="Gene3D" id="3.30.2020.40">
    <property type="entry name" value="Uncharacterised protein PF10387, DUF2442"/>
    <property type="match status" value="1"/>
</dbReference>
<dbReference type="AlphaFoldDB" id="A0A160T7E7"/>
<organism evidence="1 2">
    <name type="scientific">Candidatus Promineifilum breve</name>
    <dbReference type="NCBI Taxonomy" id="1806508"/>
    <lineage>
        <taxon>Bacteria</taxon>
        <taxon>Bacillati</taxon>
        <taxon>Chloroflexota</taxon>
        <taxon>Ardenticatenia</taxon>
        <taxon>Candidatus Promineifilales</taxon>
        <taxon>Candidatus Promineifilaceae</taxon>
        <taxon>Candidatus Promineifilum</taxon>
    </lineage>
</organism>
<dbReference type="InterPro" id="IPR018841">
    <property type="entry name" value="DUF2442"/>
</dbReference>
<keyword evidence="2" id="KW-1185">Reference proteome</keyword>
<dbReference type="Pfam" id="PF10387">
    <property type="entry name" value="DUF2442"/>
    <property type="match status" value="1"/>
</dbReference>
<accession>A0A160T7E7</accession>